<comment type="caution">
    <text evidence="2">The sequence shown here is derived from an EMBL/GenBank/DDBJ whole genome shotgun (WGS) entry which is preliminary data.</text>
</comment>
<gene>
    <name evidence="2" type="ORF">GCM10008170_04700</name>
    <name evidence="3" type="ORF">JOD31_001619</name>
</gene>
<evidence type="ECO:0000313" key="3">
    <source>
        <dbReference type="EMBL" id="MBM7851394.1"/>
    </source>
</evidence>
<dbReference type="InterPro" id="IPR035924">
    <property type="entry name" value="FlaG-like_sf"/>
</dbReference>
<feature type="compositionally biased region" description="Low complexity" evidence="1">
    <location>
        <begin position="27"/>
        <end position="42"/>
    </location>
</feature>
<evidence type="ECO:0008006" key="6">
    <source>
        <dbReference type="Google" id="ProtNLM"/>
    </source>
</evidence>
<evidence type="ECO:0000256" key="1">
    <source>
        <dbReference type="SAM" id="MobiDB-lite"/>
    </source>
</evidence>
<dbReference type="AlphaFoldDB" id="A0A9W6IQ79"/>
<dbReference type="EMBL" id="JAFBCY010000002">
    <property type="protein sequence ID" value="MBM7851394.1"/>
    <property type="molecule type" value="Genomic_DNA"/>
</dbReference>
<keyword evidence="4" id="KW-1185">Reference proteome</keyword>
<evidence type="ECO:0000313" key="2">
    <source>
        <dbReference type="EMBL" id="GLK54451.1"/>
    </source>
</evidence>
<accession>A0A9W6IQ79</accession>
<reference evidence="2" key="1">
    <citation type="journal article" date="2014" name="Int. J. Syst. Evol. Microbiol.">
        <title>Complete genome sequence of Corynebacterium casei LMG S-19264T (=DSM 44701T), isolated from a smear-ripened cheese.</title>
        <authorList>
            <consortium name="US DOE Joint Genome Institute (JGI-PGF)"/>
            <person name="Walter F."/>
            <person name="Albersmeier A."/>
            <person name="Kalinowski J."/>
            <person name="Ruckert C."/>
        </authorList>
    </citation>
    <scope>NUCLEOTIDE SEQUENCE</scope>
    <source>
        <strain evidence="2">VKM B-1606</strain>
    </source>
</reference>
<dbReference type="SUPFAM" id="SSF160214">
    <property type="entry name" value="FlaG-like"/>
    <property type="match status" value="1"/>
</dbReference>
<organism evidence="2 5">
    <name type="scientific">Methylopila capsulata</name>
    <dbReference type="NCBI Taxonomy" id="61654"/>
    <lineage>
        <taxon>Bacteria</taxon>
        <taxon>Pseudomonadati</taxon>
        <taxon>Pseudomonadota</taxon>
        <taxon>Alphaproteobacteria</taxon>
        <taxon>Hyphomicrobiales</taxon>
        <taxon>Methylopilaceae</taxon>
        <taxon>Methylopila</taxon>
    </lineage>
</organism>
<protein>
    <recommendedName>
        <fullName evidence="6">Flagellar protein FlaG</fullName>
    </recommendedName>
</protein>
<feature type="region of interest" description="Disordered" evidence="1">
    <location>
        <begin position="1"/>
        <end position="46"/>
    </location>
</feature>
<dbReference type="EMBL" id="BSFF01000001">
    <property type="protein sequence ID" value="GLK54451.1"/>
    <property type="molecule type" value="Genomic_DNA"/>
</dbReference>
<reference evidence="2" key="3">
    <citation type="submission" date="2023-01" db="EMBL/GenBank/DDBJ databases">
        <authorList>
            <person name="Sun Q."/>
            <person name="Evtushenko L."/>
        </authorList>
    </citation>
    <scope>NUCLEOTIDE SEQUENCE</scope>
    <source>
        <strain evidence="2">VKM B-1606</strain>
    </source>
</reference>
<evidence type="ECO:0000313" key="5">
    <source>
        <dbReference type="Proteomes" id="UP001143400"/>
    </source>
</evidence>
<name>A0A9W6IQ79_9HYPH</name>
<sequence>MDAAIGTLNSSAVTRAAPVMETAQRGAQQSPSPTPAAASPEPASERRIELDYETGSLIYRMIDVTSGATVRQTPDEARLKLRAYIDGIDAPRSDPHVQRLA</sequence>
<reference evidence="3 4" key="2">
    <citation type="submission" date="2021-01" db="EMBL/GenBank/DDBJ databases">
        <title>Genomic Encyclopedia of Type Strains, Phase IV (KMG-IV): sequencing the most valuable type-strain genomes for metagenomic binning, comparative biology and taxonomic classification.</title>
        <authorList>
            <person name="Goeker M."/>
        </authorList>
    </citation>
    <scope>NUCLEOTIDE SEQUENCE [LARGE SCALE GENOMIC DNA]</scope>
    <source>
        <strain evidence="3 4">DSM 6130</strain>
    </source>
</reference>
<proteinExistence type="predicted"/>
<dbReference type="Proteomes" id="UP000758856">
    <property type="component" value="Unassembled WGS sequence"/>
</dbReference>
<evidence type="ECO:0000313" key="4">
    <source>
        <dbReference type="Proteomes" id="UP000758856"/>
    </source>
</evidence>
<dbReference type="RefSeq" id="WP_204949812.1">
    <property type="nucleotide sequence ID" value="NZ_BSFF01000001.1"/>
</dbReference>
<dbReference type="Proteomes" id="UP001143400">
    <property type="component" value="Unassembled WGS sequence"/>
</dbReference>